<keyword evidence="2" id="KW-1185">Reference proteome</keyword>
<dbReference type="GeneID" id="111005028"/>
<reference evidence="3" key="1">
    <citation type="submission" date="2025-08" db="UniProtKB">
        <authorList>
            <consortium name="RefSeq"/>
        </authorList>
    </citation>
    <scope>IDENTIFICATION</scope>
    <source>
        <strain evidence="3">OHB3-1</strain>
    </source>
</reference>
<dbReference type="Pfam" id="PF03140">
    <property type="entry name" value="DUF247"/>
    <property type="match status" value="1"/>
</dbReference>
<dbReference type="RefSeq" id="XP_022132066.1">
    <property type="nucleotide sequence ID" value="XM_022276374.1"/>
</dbReference>
<proteinExistence type="predicted"/>
<dbReference type="Proteomes" id="UP000504603">
    <property type="component" value="Unplaced"/>
</dbReference>
<evidence type="ECO:0000256" key="1">
    <source>
        <dbReference type="SAM" id="Phobius"/>
    </source>
</evidence>
<evidence type="ECO:0000313" key="3">
    <source>
        <dbReference type="RefSeq" id="XP_022132066.1"/>
    </source>
</evidence>
<dbReference type="PANTHER" id="PTHR31170">
    <property type="entry name" value="BNAC04G53230D PROTEIN"/>
    <property type="match status" value="1"/>
</dbReference>
<protein>
    <submittedName>
        <fullName evidence="3">UPF0481 protein At3g47200-like</fullName>
    </submittedName>
</protein>
<dbReference type="AlphaFoldDB" id="A0A6J1BR71"/>
<keyword evidence="1" id="KW-0472">Membrane</keyword>
<evidence type="ECO:0000313" key="2">
    <source>
        <dbReference type="Proteomes" id="UP000504603"/>
    </source>
</evidence>
<dbReference type="PANTHER" id="PTHR31170:SF20">
    <property type="entry name" value="DUF247 DOMAIN PROTEIN"/>
    <property type="match status" value="1"/>
</dbReference>
<organism evidence="2 3">
    <name type="scientific">Momordica charantia</name>
    <name type="common">Bitter gourd</name>
    <name type="synonym">Balsam pear</name>
    <dbReference type="NCBI Taxonomy" id="3673"/>
    <lineage>
        <taxon>Eukaryota</taxon>
        <taxon>Viridiplantae</taxon>
        <taxon>Streptophyta</taxon>
        <taxon>Embryophyta</taxon>
        <taxon>Tracheophyta</taxon>
        <taxon>Spermatophyta</taxon>
        <taxon>Magnoliopsida</taxon>
        <taxon>eudicotyledons</taxon>
        <taxon>Gunneridae</taxon>
        <taxon>Pentapetalae</taxon>
        <taxon>rosids</taxon>
        <taxon>fabids</taxon>
        <taxon>Cucurbitales</taxon>
        <taxon>Cucurbitaceae</taxon>
        <taxon>Momordiceae</taxon>
        <taxon>Momordica</taxon>
    </lineage>
</organism>
<feature type="transmembrane region" description="Helical" evidence="1">
    <location>
        <begin position="410"/>
        <end position="434"/>
    </location>
</feature>
<keyword evidence="1" id="KW-0812">Transmembrane</keyword>
<accession>A0A6J1BR71</accession>
<dbReference type="InterPro" id="IPR004158">
    <property type="entry name" value="DUF247_pln"/>
</dbReference>
<keyword evidence="1" id="KW-1133">Transmembrane helix</keyword>
<name>A0A6J1BR71_MOMCH</name>
<sequence length="441" mass="51769">MEDDHIETYDLNKKIDEVELEQPHVTISMKNMLEKLHPISEECSIYRVSKRLHNINDMAYTPQAISIGPFHHGQKEFMAMEQLKLRFLDAYLRRVGMGIEDAFEIAQGWETRARKCYAEHIDMKSDNFVKMMLVDGAFLVEFIRMHYQWATMTQPNLNYTLFQAIHVDIYRDLILLENQLPFFILECLLDKCSSSTPFVLFTSTFCRWYTGARELISDKLLTKKPNHLVDFLSFYYALPTVTGKNDKLKYNKRESPPTATELWEAGVEFQKATEDKRLIMDIRFKDGVLSIPHLEIHDAFETYVRNLLAYEHYHIGDDERCLIQYVYFLDELISTERDVSLLVKAGIITNNIGGNNEDVSKLFNDLCKDINISCDFYYYADISMDLHKYCETWWHRSMASLRRDYFNTPWAFISFLAATFLVLLTSMQAIYSAISYHKSKP</sequence>
<dbReference type="KEGG" id="mcha:111005028"/>
<gene>
    <name evidence="3" type="primary">LOC111005028</name>
</gene>
<dbReference type="OrthoDB" id="672127at2759"/>